<gene>
    <name evidence="5" type="ORF">V5R04_02795</name>
</gene>
<evidence type="ECO:0000256" key="1">
    <source>
        <dbReference type="ARBA" id="ARBA00022676"/>
    </source>
</evidence>
<dbReference type="Pfam" id="PF00534">
    <property type="entry name" value="Glycos_transf_1"/>
    <property type="match status" value="1"/>
</dbReference>
<dbReference type="EC" id="2.4.-.-" evidence="5"/>
<evidence type="ECO:0000313" key="5">
    <source>
        <dbReference type="EMBL" id="XBH22173.1"/>
    </source>
</evidence>
<dbReference type="Pfam" id="PF13579">
    <property type="entry name" value="Glyco_trans_4_4"/>
    <property type="match status" value="1"/>
</dbReference>
<keyword evidence="2 5" id="KW-0808">Transferase</keyword>
<keyword evidence="1 5" id="KW-0328">Glycosyltransferase</keyword>
<dbReference type="AlphaFoldDB" id="A0AAU7DY80"/>
<proteinExistence type="predicted"/>
<dbReference type="EMBL" id="CP146203">
    <property type="protein sequence ID" value="XBH22173.1"/>
    <property type="molecule type" value="Genomic_DNA"/>
</dbReference>
<name>A0AAU7DY80_9MICO</name>
<evidence type="ECO:0000259" key="3">
    <source>
        <dbReference type="Pfam" id="PF00534"/>
    </source>
</evidence>
<dbReference type="PANTHER" id="PTHR12526">
    <property type="entry name" value="GLYCOSYLTRANSFERASE"/>
    <property type="match status" value="1"/>
</dbReference>
<evidence type="ECO:0000259" key="4">
    <source>
        <dbReference type="Pfam" id="PF13579"/>
    </source>
</evidence>
<feature type="domain" description="Glycosyltransferase subfamily 4-like N-terminal" evidence="4">
    <location>
        <begin position="18"/>
        <end position="148"/>
    </location>
</feature>
<sequence length="345" mass="37733">MRIGLVASVGEMIDSFFVEIIEEWRNAGNTVLTATGPDLPVKVQDGVTLIPGITRRPSTKNFQAKSQLRGWVAQNNIDIVVTNAATGSLLVRAAGLTVPVVYFCHGLHWQSHTKLSAIPWVTAERWALRRTAGILTLNSDDDQWFRTHTTKPVHRLRQGIGLDLTNYEQTPMPAHDNGILKLVWIGELTPRKRPVDAVRTIANLHTMGIDAELDLLGAGDLSPKVAAVIDQLGLNDKVRLQGLQPVTEYFAKSHALIHTATWEGLPRVGLESVAIGRAMLAYDTKGTRDIPGVILSPQESPDSLAGTIATWVNNGLQPPAVPREHLSYQSAAKQILEFLDHTESA</sequence>
<organism evidence="5">
    <name type="scientific">Jonesiaceae bacterium BS-20</name>
    <dbReference type="NCBI Taxonomy" id="3120821"/>
    <lineage>
        <taxon>Bacteria</taxon>
        <taxon>Bacillati</taxon>
        <taxon>Actinomycetota</taxon>
        <taxon>Actinomycetes</taxon>
        <taxon>Micrococcales</taxon>
        <taxon>Jonesiaceae</taxon>
    </lineage>
</organism>
<dbReference type="SUPFAM" id="SSF53756">
    <property type="entry name" value="UDP-Glycosyltransferase/glycogen phosphorylase"/>
    <property type="match status" value="1"/>
</dbReference>
<reference evidence="5" key="1">
    <citation type="submission" date="2024-02" db="EMBL/GenBank/DDBJ databases">
        <title>Tomenella chthoni gen. nov. sp. nov., a member of the family Jonesiaceae isolated from bat guano.</title>
        <authorList>
            <person name="Miller S.L."/>
            <person name="King J."/>
            <person name="Sankaranarayanan K."/>
            <person name="Lawson P.A."/>
        </authorList>
    </citation>
    <scope>NUCLEOTIDE SEQUENCE</scope>
    <source>
        <strain evidence="5">BS-20</strain>
    </source>
</reference>
<dbReference type="GO" id="GO:0016757">
    <property type="term" value="F:glycosyltransferase activity"/>
    <property type="evidence" value="ECO:0007669"/>
    <property type="project" value="UniProtKB-KW"/>
</dbReference>
<feature type="domain" description="Glycosyl transferase family 1" evidence="3">
    <location>
        <begin position="181"/>
        <end position="315"/>
    </location>
</feature>
<protein>
    <submittedName>
        <fullName evidence="5">Glycosyltransferase</fullName>
        <ecNumber evidence="5">2.4.-.-</ecNumber>
    </submittedName>
</protein>
<accession>A0AAU7DY80</accession>
<dbReference type="InterPro" id="IPR028098">
    <property type="entry name" value="Glyco_trans_4-like_N"/>
</dbReference>
<dbReference type="Gene3D" id="3.40.50.2000">
    <property type="entry name" value="Glycogen Phosphorylase B"/>
    <property type="match status" value="2"/>
</dbReference>
<evidence type="ECO:0000256" key="2">
    <source>
        <dbReference type="ARBA" id="ARBA00022679"/>
    </source>
</evidence>
<dbReference type="InterPro" id="IPR001296">
    <property type="entry name" value="Glyco_trans_1"/>
</dbReference>